<evidence type="ECO:0000313" key="5">
    <source>
        <dbReference type="EMBL" id="HIT94243.1"/>
    </source>
</evidence>
<evidence type="ECO:0000259" key="4">
    <source>
        <dbReference type="Pfam" id="PF13490"/>
    </source>
</evidence>
<keyword evidence="3" id="KW-1133">Transmembrane helix</keyword>
<dbReference type="EMBL" id="DVLW01000096">
    <property type="protein sequence ID" value="HIT94243.1"/>
    <property type="molecule type" value="Genomic_DNA"/>
</dbReference>
<evidence type="ECO:0000256" key="1">
    <source>
        <dbReference type="ARBA" id="ARBA00024353"/>
    </source>
</evidence>
<proteinExistence type="inferred from homology"/>
<comment type="caution">
    <text evidence="5">The sequence shown here is derived from an EMBL/GenBank/DDBJ whole genome shotgun (WGS) entry which is preliminary data.</text>
</comment>
<evidence type="ECO:0000313" key="6">
    <source>
        <dbReference type="Proteomes" id="UP000824160"/>
    </source>
</evidence>
<reference evidence="5" key="1">
    <citation type="submission" date="2020-10" db="EMBL/GenBank/DDBJ databases">
        <authorList>
            <person name="Gilroy R."/>
        </authorList>
    </citation>
    <scope>NUCLEOTIDE SEQUENCE</scope>
    <source>
        <strain evidence="5">ChiBcec7-5410</strain>
    </source>
</reference>
<accession>A0A9D1KQP7</accession>
<dbReference type="Pfam" id="PF13490">
    <property type="entry name" value="zf-HC2"/>
    <property type="match status" value="1"/>
</dbReference>
<dbReference type="Gene3D" id="1.10.10.1320">
    <property type="entry name" value="Anti-sigma factor, zinc-finger domain"/>
    <property type="match status" value="1"/>
</dbReference>
<reference evidence="5" key="2">
    <citation type="journal article" date="2021" name="PeerJ">
        <title>Extensive microbial diversity within the chicken gut microbiome revealed by metagenomics and culture.</title>
        <authorList>
            <person name="Gilroy R."/>
            <person name="Ravi A."/>
            <person name="Getino M."/>
            <person name="Pursley I."/>
            <person name="Horton D.L."/>
            <person name="Alikhan N.F."/>
            <person name="Baker D."/>
            <person name="Gharbi K."/>
            <person name="Hall N."/>
            <person name="Watson M."/>
            <person name="Adriaenssens E.M."/>
            <person name="Foster-Nyarko E."/>
            <person name="Jarju S."/>
            <person name="Secka A."/>
            <person name="Antonio M."/>
            <person name="Oren A."/>
            <person name="Chaudhuri R.R."/>
            <person name="La Ragione R."/>
            <person name="Hildebrand F."/>
            <person name="Pallen M.J."/>
        </authorList>
    </citation>
    <scope>NUCLEOTIDE SEQUENCE</scope>
    <source>
        <strain evidence="5">ChiBcec7-5410</strain>
    </source>
</reference>
<dbReference type="AlphaFoldDB" id="A0A9D1KQP7"/>
<comment type="similarity">
    <text evidence="1">Belongs to the zinc-associated anti-sigma factor (ZAS) superfamily. Anti-sigma-W factor family.</text>
</comment>
<dbReference type="InterPro" id="IPR041916">
    <property type="entry name" value="Anti_sigma_zinc_sf"/>
</dbReference>
<keyword evidence="3" id="KW-0812">Transmembrane</keyword>
<keyword evidence="3" id="KW-0472">Membrane</keyword>
<dbReference type="Proteomes" id="UP000824160">
    <property type="component" value="Unassembled WGS sequence"/>
</dbReference>
<gene>
    <name evidence="5" type="ORF">IAC43_03590</name>
</gene>
<organism evidence="5 6">
    <name type="scientific">Candidatus Faecivivens stercoripullorum</name>
    <dbReference type="NCBI Taxonomy" id="2840805"/>
    <lineage>
        <taxon>Bacteria</taxon>
        <taxon>Bacillati</taxon>
        <taxon>Bacillota</taxon>
        <taxon>Clostridia</taxon>
        <taxon>Eubacteriales</taxon>
        <taxon>Oscillospiraceae</taxon>
        <taxon>Oscillospiraceae incertae sedis</taxon>
        <taxon>Candidatus Faecivivens</taxon>
    </lineage>
</organism>
<feature type="domain" description="Putative zinc-finger" evidence="4">
    <location>
        <begin position="5"/>
        <end position="39"/>
    </location>
</feature>
<feature type="transmembrane region" description="Helical" evidence="3">
    <location>
        <begin position="83"/>
        <end position="104"/>
    </location>
</feature>
<sequence>MKYPCAIINDLLPLYADGVCSEESRQAVMEHLKDCACCRKEYEKMEQYAAQTTNHYSVEAKSTAFIGTDSLVKVRRELLFKRILTAAVAALLVIGLVAGSGIYMKNHVHSVVYNADKQNIQVVQESDGDIIARLYGTEWESVYSRTIELEDGQNAVIFSMTSSTWNDLMIGDNTASEYLVAGNGKDIGQIEQVYFLSQPVNELSYDQLTELFANNPEQFTLLWEKE</sequence>
<dbReference type="InterPro" id="IPR027383">
    <property type="entry name" value="Znf_put"/>
</dbReference>
<name>A0A9D1KQP7_9FIRM</name>
<evidence type="ECO:0000256" key="2">
    <source>
        <dbReference type="ARBA" id="ARBA00024438"/>
    </source>
</evidence>
<protein>
    <recommendedName>
        <fullName evidence="2">Anti-sigma-W factor RsiW</fullName>
    </recommendedName>
</protein>
<evidence type="ECO:0000256" key="3">
    <source>
        <dbReference type="SAM" id="Phobius"/>
    </source>
</evidence>